<accession>A0A5N5T0B5</accession>
<proteinExistence type="predicted"/>
<organism evidence="4 5">
    <name type="scientific">Armadillidium nasatum</name>
    <dbReference type="NCBI Taxonomy" id="96803"/>
    <lineage>
        <taxon>Eukaryota</taxon>
        <taxon>Metazoa</taxon>
        <taxon>Ecdysozoa</taxon>
        <taxon>Arthropoda</taxon>
        <taxon>Crustacea</taxon>
        <taxon>Multicrustacea</taxon>
        <taxon>Malacostraca</taxon>
        <taxon>Eumalacostraca</taxon>
        <taxon>Peracarida</taxon>
        <taxon>Isopoda</taxon>
        <taxon>Oniscidea</taxon>
        <taxon>Crinocheta</taxon>
        <taxon>Armadillidiidae</taxon>
        <taxon>Armadillidium</taxon>
    </lineage>
</organism>
<evidence type="ECO:0000256" key="3">
    <source>
        <dbReference type="SAM" id="SignalP"/>
    </source>
</evidence>
<gene>
    <name evidence="4" type="ORF">Anas_14390</name>
</gene>
<feature type="region of interest" description="Disordered" evidence="2">
    <location>
        <begin position="143"/>
        <end position="175"/>
    </location>
</feature>
<dbReference type="EMBL" id="SEYY01017011">
    <property type="protein sequence ID" value="KAB7499732.1"/>
    <property type="molecule type" value="Genomic_DNA"/>
</dbReference>
<protein>
    <submittedName>
        <fullName evidence="4">Uncharacterized protein</fullName>
    </submittedName>
</protein>
<keyword evidence="1" id="KW-0175">Coiled coil</keyword>
<keyword evidence="5" id="KW-1185">Reference proteome</keyword>
<feature type="coiled-coil region" evidence="1">
    <location>
        <begin position="58"/>
        <end position="140"/>
    </location>
</feature>
<feature type="chain" id="PRO_5024395841" evidence="3">
    <location>
        <begin position="20"/>
        <end position="175"/>
    </location>
</feature>
<sequence>MLGCLGRPVAILFLSIVRSHLTSFFYRGSLTSTLWECPLLDNVYGTSEGPRGRGETSLEHVLIQMKDAADRRKELEKQHAEALSQLREKQAALEGAIGRHGSYADKKAYSETIEALQSKIRELEKKAEVQSLRHEELLLEMQSLKKTHSSPKNSWSRSGSLSAELPSPESGDITP</sequence>
<dbReference type="AlphaFoldDB" id="A0A5N5T0B5"/>
<evidence type="ECO:0000313" key="5">
    <source>
        <dbReference type="Proteomes" id="UP000326759"/>
    </source>
</evidence>
<dbReference type="OrthoDB" id="4158657at2759"/>
<feature type="non-terminal residue" evidence="4">
    <location>
        <position position="175"/>
    </location>
</feature>
<name>A0A5N5T0B5_9CRUS</name>
<dbReference type="Proteomes" id="UP000326759">
    <property type="component" value="Unassembled WGS sequence"/>
</dbReference>
<evidence type="ECO:0000256" key="2">
    <source>
        <dbReference type="SAM" id="MobiDB-lite"/>
    </source>
</evidence>
<comment type="caution">
    <text evidence="4">The sequence shown here is derived from an EMBL/GenBank/DDBJ whole genome shotgun (WGS) entry which is preliminary data.</text>
</comment>
<feature type="signal peptide" evidence="3">
    <location>
        <begin position="1"/>
        <end position="19"/>
    </location>
</feature>
<feature type="compositionally biased region" description="Polar residues" evidence="2">
    <location>
        <begin position="150"/>
        <end position="161"/>
    </location>
</feature>
<evidence type="ECO:0000256" key="1">
    <source>
        <dbReference type="SAM" id="Coils"/>
    </source>
</evidence>
<keyword evidence="3" id="KW-0732">Signal</keyword>
<evidence type="ECO:0000313" key="4">
    <source>
        <dbReference type="EMBL" id="KAB7499732.1"/>
    </source>
</evidence>
<reference evidence="4 5" key="1">
    <citation type="journal article" date="2019" name="PLoS Biol.">
        <title>Sex chromosomes control vertical transmission of feminizing Wolbachia symbionts in an isopod.</title>
        <authorList>
            <person name="Becking T."/>
            <person name="Chebbi M.A."/>
            <person name="Giraud I."/>
            <person name="Moumen B."/>
            <person name="Laverre T."/>
            <person name="Caubet Y."/>
            <person name="Peccoud J."/>
            <person name="Gilbert C."/>
            <person name="Cordaux R."/>
        </authorList>
    </citation>
    <scope>NUCLEOTIDE SEQUENCE [LARGE SCALE GENOMIC DNA]</scope>
    <source>
        <strain evidence="4">ANa2</strain>
        <tissue evidence="4">Whole body excluding digestive tract and cuticle</tissue>
    </source>
</reference>